<protein>
    <recommendedName>
        <fullName evidence="1">PilZ domain-containing protein</fullName>
    </recommendedName>
</protein>
<dbReference type="Pfam" id="PF07238">
    <property type="entry name" value="PilZ"/>
    <property type="match status" value="1"/>
</dbReference>
<evidence type="ECO:0000313" key="2">
    <source>
        <dbReference type="EMBL" id="GAF99395.1"/>
    </source>
</evidence>
<evidence type="ECO:0000259" key="1">
    <source>
        <dbReference type="Pfam" id="PF07238"/>
    </source>
</evidence>
<feature type="domain" description="PilZ" evidence="1">
    <location>
        <begin position="13"/>
        <end position="115"/>
    </location>
</feature>
<name>X0VFS3_9ZZZZ</name>
<dbReference type="SUPFAM" id="SSF141371">
    <property type="entry name" value="PilZ domain-like"/>
    <property type="match status" value="1"/>
</dbReference>
<dbReference type="Gene3D" id="2.40.10.220">
    <property type="entry name" value="predicted glycosyltransferase like domains"/>
    <property type="match status" value="1"/>
</dbReference>
<sequence>MGEATVAANTMVRRPPRVYLPVLVSFATESFTVKSYMLNLSEGGIFLHTEHISEVDENGTLKFRFSPFDEPFELRARVVRVVRPGEETNGQKHGMGLQFLDLTEEDIERLRNLVDGVQTGSVVSAIRRGIKESSLGLDVVLRGKPTDQKMMLALHASGQEVDALIRDGNPSVLIRLLDCPHLVNHHIRMMLQNRNLPARVLSAIKKDGKWLLNVEIRWLFCIHPARA</sequence>
<comment type="caution">
    <text evidence="2">The sequence shown here is derived from an EMBL/GenBank/DDBJ whole genome shotgun (WGS) entry which is preliminary data.</text>
</comment>
<dbReference type="GO" id="GO:0035438">
    <property type="term" value="F:cyclic-di-GMP binding"/>
    <property type="evidence" value="ECO:0007669"/>
    <property type="project" value="InterPro"/>
</dbReference>
<reference evidence="2" key="1">
    <citation type="journal article" date="2014" name="Front. Microbiol.">
        <title>High frequency of phylogenetically diverse reductive dehalogenase-homologous genes in deep subseafloor sedimentary metagenomes.</title>
        <authorList>
            <person name="Kawai M."/>
            <person name="Futagami T."/>
            <person name="Toyoda A."/>
            <person name="Takaki Y."/>
            <person name="Nishi S."/>
            <person name="Hori S."/>
            <person name="Arai W."/>
            <person name="Tsubouchi T."/>
            <person name="Morono Y."/>
            <person name="Uchiyama I."/>
            <person name="Ito T."/>
            <person name="Fujiyama A."/>
            <person name="Inagaki F."/>
            <person name="Takami H."/>
        </authorList>
    </citation>
    <scope>NUCLEOTIDE SEQUENCE</scope>
    <source>
        <strain evidence="2">Expedition CK06-06</strain>
    </source>
</reference>
<gene>
    <name evidence="2" type="ORF">S01H1_20419</name>
</gene>
<accession>X0VFS3</accession>
<proteinExistence type="predicted"/>
<dbReference type="AlphaFoldDB" id="X0VFS3"/>
<dbReference type="EMBL" id="BARS01011171">
    <property type="protein sequence ID" value="GAF99395.1"/>
    <property type="molecule type" value="Genomic_DNA"/>
</dbReference>
<dbReference type="InterPro" id="IPR009875">
    <property type="entry name" value="PilZ_domain"/>
</dbReference>
<feature type="non-terminal residue" evidence="2">
    <location>
        <position position="227"/>
    </location>
</feature>
<organism evidence="2">
    <name type="scientific">marine sediment metagenome</name>
    <dbReference type="NCBI Taxonomy" id="412755"/>
    <lineage>
        <taxon>unclassified sequences</taxon>
        <taxon>metagenomes</taxon>
        <taxon>ecological metagenomes</taxon>
    </lineage>
</organism>